<reference evidence="1 2" key="1">
    <citation type="submission" date="2020-04" db="EMBL/GenBank/DDBJ databases">
        <title>Molecular characterization of pseudomonads from Agaricus bisporus reveal novel blotch 2 pathogens in Western Europe.</title>
        <authorList>
            <person name="Taparia T."/>
            <person name="Krijger M."/>
            <person name="Haynes E."/>
            <person name="Elpinstone J.G."/>
            <person name="Noble R."/>
            <person name="Van Der Wolf J."/>
        </authorList>
    </citation>
    <scope>NUCLEOTIDE SEQUENCE [LARGE SCALE GENOMIC DNA]</scope>
    <source>
        <strain evidence="1 2">P8021</strain>
    </source>
</reference>
<sequence length="146" mass="17015">MKHWNDLDGTIFFNKVFSQPIEIGKVYIHSLGIENDQPSFGIGFDIPDFPDVLPEKWKNKGYNTCRIGLNCSEVSNLKIENLPRREIFRINIQKENEYFLITAKSKTASIELKAKWLSMEGPTVYINSPDPEDYNWSDDTRRLQEL</sequence>
<dbReference type="InterPro" id="IPR028957">
    <property type="entry name" value="Imm50"/>
</dbReference>
<accession>A0A7Y8G6B1</accession>
<evidence type="ECO:0000313" key="2">
    <source>
        <dbReference type="Proteomes" id="UP000585226"/>
    </source>
</evidence>
<dbReference type="EMBL" id="JACASD010000073">
    <property type="protein sequence ID" value="NWE91221.1"/>
    <property type="molecule type" value="Genomic_DNA"/>
</dbReference>
<dbReference type="Pfam" id="PF15594">
    <property type="entry name" value="Imm50"/>
    <property type="match status" value="1"/>
</dbReference>
<dbReference type="Proteomes" id="UP000585226">
    <property type="component" value="Unassembled WGS sequence"/>
</dbReference>
<organism evidence="1 2">
    <name type="scientific">Pseudomonas reactans</name>
    <dbReference type="NCBI Taxonomy" id="117680"/>
    <lineage>
        <taxon>Bacteria</taxon>
        <taxon>Pseudomonadati</taxon>
        <taxon>Pseudomonadota</taxon>
        <taxon>Gammaproteobacteria</taxon>
        <taxon>Pseudomonadales</taxon>
        <taxon>Pseudomonadaceae</taxon>
        <taxon>Pseudomonas</taxon>
    </lineage>
</organism>
<feature type="non-terminal residue" evidence="1">
    <location>
        <position position="146"/>
    </location>
</feature>
<gene>
    <name evidence="1" type="ORF">HX893_24115</name>
</gene>
<protein>
    <recommendedName>
        <fullName evidence="3">Immunity protein 50</fullName>
    </recommendedName>
</protein>
<evidence type="ECO:0008006" key="3">
    <source>
        <dbReference type="Google" id="ProtNLM"/>
    </source>
</evidence>
<proteinExistence type="predicted"/>
<dbReference type="RefSeq" id="WP_177113059.1">
    <property type="nucleotide sequence ID" value="NZ_JACASD010000073.1"/>
</dbReference>
<name>A0A7Y8G6B1_9PSED</name>
<evidence type="ECO:0000313" key="1">
    <source>
        <dbReference type="EMBL" id="NWE91221.1"/>
    </source>
</evidence>
<dbReference type="AlphaFoldDB" id="A0A7Y8G6B1"/>
<comment type="caution">
    <text evidence="1">The sequence shown here is derived from an EMBL/GenBank/DDBJ whole genome shotgun (WGS) entry which is preliminary data.</text>
</comment>